<name>A0AAW2FKG2_9HYME</name>
<dbReference type="AlphaFoldDB" id="A0AAW2FKG2"/>
<dbReference type="Proteomes" id="UP001430953">
    <property type="component" value="Unassembled WGS sequence"/>
</dbReference>
<accession>A0AAW2FKG2</accession>
<protein>
    <submittedName>
        <fullName evidence="2">Uncharacterized protein</fullName>
    </submittedName>
</protein>
<keyword evidence="3" id="KW-1185">Reference proteome</keyword>
<feature type="compositionally biased region" description="Gly residues" evidence="1">
    <location>
        <begin position="48"/>
        <end position="69"/>
    </location>
</feature>
<dbReference type="EMBL" id="JADYXP020000010">
    <property type="protein sequence ID" value="KAL0115169.1"/>
    <property type="molecule type" value="Genomic_DNA"/>
</dbReference>
<feature type="region of interest" description="Disordered" evidence="1">
    <location>
        <begin position="42"/>
        <end position="69"/>
    </location>
</feature>
<proteinExistence type="predicted"/>
<comment type="caution">
    <text evidence="2">The sequence shown here is derived from an EMBL/GenBank/DDBJ whole genome shotgun (WGS) entry which is preliminary data.</text>
</comment>
<sequence length="102" mass="10836">MQKKLWVNKLICKTCVYHKIKENTLLITVTEQPLPWRATRRRCRKQGEGGGGGQEGRLGGGGGGGGGFDGGGSTIASTCLFSLPLRCGMRRNDAGGETGRKV</sequence>
<evidence type="ECO:0000313" key="3">
    <source>
        <dbReference type="Proteomes" id="UP001430953"/>
    </source>
</evidence>
<reference evidence="2 3" key="1">
    <citation type="submission" date="2023-03" db="EMBL/GenBank/DDBJ databases">
        <title>High recombination rates correlate with genetic variation in Cardiocondyla obscurior ants.</title>
        <authorList>
            <person name="Errbii M."/>
        </authorList>
    </citation>
    <scope>NUCLEOTIDE SEQUENCE [LARGE SCALE GENOMIC DNA]</scope>
    <source>
        <strain evidence="2">Alpha-2009</strain>
        <tissue evidence="2">Whole body</tissue>
    </source>
</reference>
<evidence type="ECO:0000256" key="1">
    <source>
        <dbReference type="SAM" id="MobiDB-lite"/>
    </source>
</evidence>
<organism evidence="2 3">
    <name type="scientific">Cardiocondyla obscurior</name>
    <dbReference type="NCBI Taxonomy" id="286306"/>
    <lineage>
        <taxon>Eukaryota</taxon>
        <taxon>Metazoa</taxon>
        <taxon>Ecdysozoa</taxon>
        <taxon>Arthropoda</taxon>
        <taxon>Hexapoda</taxon>
        <taxon>Insecta</taxon>
        <taxon>Pterygota</taxon>
        <taxon>Neoptera</taxon>
        <taxon>Endopterygota</taxon>
        <taxon>Hymenoptera</taxon>
        <taxon>Apocrita</taxon>
        <taxon>Aculeata</taxon>
        <taxon>Formicoidea</taxon>
        <taxon>Formicidae</taxon>
        <taxon>Myrmicinae</taxon>
        <taxon>Cardiocondyla</taxon>
    </lineage>
</organism>
<evidence type="ECO:0000313" key="2">
    <source>
        <dbReference type="EMBL" id="KAL0115169.1"/>
    </source>
</evidence>
<gene>
    <name evidence="2" type="ORF">PUN28_010641</name>
</gene>